<keyword evidence="4" id="KW-0233">DNA recombination</keyword>
<dbReference type="GO" id="GO:0003677">
    <property type="term" value="F:DNA binding"/>
    <property type="evidence" value="ECO:0007669"/>
    <property type="project" value="UniProtKB-KW"/>
</dbReference>
<proteinExistence type="inferred from homology"/>
<dbReference type="Pfam" id="PF00589">
    <property type="entry name" value="Phage_integrase"/>
    <property type="match status" value="1"/>
</dbReference>
<dbReference type="SUPFAM" id="SSF56349">
    <property type="entry name" value="DNA breaking-rejoining enzymes"/>
    <property type="match status" value="1"/>
</dbReference>
<dbReference type="PROSITE" id="PS51898">
    <property type="entry name" value="TYR_RECOMBINASE"/>
    <property type="match status" value="1"/>
</dbReference>
<organism evidence="6 8">
    <name type="scientific">Xanthobacter flavus</name>
    <dbReference type="NCBI Taxonomy" id="281"/>
    <lineage>
        <taxon>Bacteria</taxon>
        <taxon>Pseudomonadati</taxon>
        <taxon>Pseudomonadota</taxon>
        <taxon>Alphaproteobacteria</taxon>
        <taxon>Hyphomicrobiales</taxon>
        <taxon>Xanthobacteraceae</taxon>
        <taxon>Xanthobacter</taxon>
    </lineage>
</organism>
<dbReference type="RefSeq" id="WP_281810099.1">
    <property type="nucleotide sequence ID" value="NZ_BSDO01000022.1"/>
</dbReference>
<dbReference type="InterPro" id="IPR010998">
    <property type="entry name" value="Integrase_recombinase_N"/>
</dbReference>
<dbReference type="GO" id="GO:0015074">
    <property type="term" value="P:DNA integration"/>
    <property type="evidence" value="ECO:0007669"/>
    <property type="project" value="UniProtKB-KW"/>
</dbReference>
<evidence type="ECO:0000313" key="7">
    <source>
        <dbReference type="EMBL" id="MDR6331953.1"/>
    </source>
</evidence>
<evidence type="ECO:0000259" key="5">
    <source>
        <dbReference type="PROSITE" id="PS51898"/>
    </source>
</evidence>
<evidence type="ECO:0000256" key="4">
    <source>
        <dbReference type="ARBA" id="ARBA00023172"/>
    </source>
</evidence>
<keyword evidence="3" id="KW-0238">DNA-binding</keyword>
<comment type="similarity">
    <text evidence="1">Belongs to the 'phage' integrase family.</text>
</comment>
<dbReference type="InterPro" id="IPR050808">
    <property type="entry name" value="Phage_Integrase"/>
</dbReference>
<dbReference type="AlphaFoldDB" id="A0A9W6CXD5"/>
<dbReference type="PANTHER" id="PTHR30629">
    <property type="entry name" value="PROPHAGE INTEGRASE"/>
    <property type="match status" value="1"/>
</dbReference>
<keyword evidence="9" id="KW-1185">Reference proteome</keyword>
<evidence type="ECO:0000256" key="3">
    <source>
        <dbReference type="ARBA" id="ARBA00023125"/>
    </source>
</evidence>
<comment type="caution">
    <text evidence="6">The sequence shown here is derived from an EMBL/GenBank/DDBJ whole genome shotgun (WGS) entry which is preliminary data.</text>
</comment>
<evidence type="ECO:0000313" key="8">
    <source>
        <dbReference type="Proteomes" id="UP001144397"/>
    </source>
</evidence>
<dbReference type="PANTHER" id="PTHR30629:SF2">
    <property type="entry name" value="PROPHAGE INTEGRASE INTS-RELATED"/>
    <property type="match status" value="1"/>
</dbReference>
<name>A0A9W6CXD5_XANFL</name>
<dbReference type="EMBL" id="JAVDPY010000001">
    <property type="protein sequence ID" value="MDR6331953.1"/>
    <property type="molecule type" value="Genomic_DNA"/>
</dbReference>
<accession>A0A9W6CXD5</accession>
<reference evidence="6" key="1">
    <citation type="submission" date="2022-12" db="EMBL/GenBank/DDBJ databases">
        <title>Reference genome sequencing for broad-spectrum identification of bacterial and archaeal isolates by mass spectrometry.</title>
        <authorList>
            <person name="Sekiguchi Y."/>
            <person name="Tourlousse D.M."/>
        </authorList>
    </citation>
    <scope>NUCLEOTIDE SEQUENCE</scope>
    <source>
        <strain evidence="6">301</strain>
    </source>
</reference>
<dbReference type="InterPro" id="IPR011010">
    <property type="entry name" value="DNA_brk_join_enz"/>
</dbReference>
<reference evidence="7 9" key="2">
    <citation type="submission" date="2023-07" db="EMBL/GenBank/DDBJ databases">
        <title>Genomic Encyclopedia of Type Strains, Phase IV (KMG-IV): sequencing the most valuable type-strain genomes for metagenomic binning, comparative biology and taxonomic classification.</title>
        <authorList>
            <person name="Goeker M."/>
        </authorList>
    </citation>
    <scope>NUCLEOTIDE SEQUENCE [LARGE SCALE GENOMIC DNA]</scope>
    <source>
        <strain evidence="7 9">DSM 338</strain>
    </source>
</reference>
<evidence type="ECO:0000256" key="1">
    <source>
        <dbReference type="ARBA" id="ARBA00008857"/>
    </source>
</evidence>
<dbReference type="InterPro" id="IPR013762">
    <property type="entry name" value="Integrase-like_cat_sf"/>
</dbReference>
<keyword evidence="2" id="KW-0229">DNA integration</keyword>
<dbReference type="Proteomes" id="UP001245370">
    <property type="component" value="Unassembled WGS sequence"/>
</dbReference>
<dbReference type="Gene3D" id="1.10.150.130">
    <property type="match status" value="1"/>
</dbReference>
<evidence type="ECO:0000313" key="9">
    <source>
        <dbReference type="Proteomes" id="UP001245370"/>
    </source>
</evidence>
<sequence>MGVVKVSIPNVVWRAGRPRFSPGPKLRKLGYKGEDLRHPDGRWFSLDEAGAWAAARNGEILQRRKDREAGKRLAPVKRPKHQTIEGLFDEWFESPKFKGGVQSGKRQQAGVTAATAKDYKYKFNALKAFDAELMQEAPGAVTAVVAQGIFDKLWEQKGLHTARGVVAIASSCWKWAIGRGKGGITFNPWRGLEKAMPAPRLVTWTDEEIVALATAADVLGRPEIGDAVYLGLFTGQRQGDRLTLERAGRDDGGRLLIRQSKTGAIVAIPAAPQLVARLEAAAARRKDRKVQHTQLVIDETANAPFKSDWYRHVFAEVRAEAAKKVPSIAGKRDQDLRDTAVTWLGRAGATVPQIASITGHSYVSINQVLRHYLATHPEMADAAIGKLLSWMEETGMAV</sequence>
<protein>
    <submittedName>
        <fullName evidence="7">Integrase</fullName>
    </submittedName>
</protein>
<evidence type="ECO:0000256" key="2">
    <source>
        <dbReference type="ARBA" id="ARBA00022908"/>
    </source>
</evidence>
<dbReference type="InterPro" id="IPR002104">
    <property type="entry name" value="Integrase_catalytic"/>
</dbReference>
<dbReference type="EMBL" id="BSDO01000022">
    <property type="protein sequence ID" value="GLI25613.1"/>
    <property type="molecule type" value="Genomic_DNA"/>
</dbReference>
<dbReference type="Gene3D" id="1.10.443.10">
    <property type="entry name" value="Intergrase catalytic core"/>
    <property type="match status" value="1"/>
</dbReference>
<feature type="domain" description="Tyr recombinase" evidence="5">
    <location>
        <begin position="199"/>
        <end position="385"/>
    </location>
</feature>
<dbReference type="GO" id="GO:0006310">
    <property type="term" value="P:DNA recombination"/>
    <property type="evidence" value="ECO:0007669"/>
    <property type="project" value="UniProtKB-KW"/>
</dbReference>
<dbReference type="Proteomes" id="UP001144397">
    <property type="component" value="Unassembled WGS sequence"/>
</dbReference>
<dbReference type="GeneID" id="95766059"/>
<gene>
    <name evidence="7" type="ORF">GGQ86_000400</name>
    <name evidence="6" type="ORF">XFLAVUS301_52870</name>
</gene>
<evidence type="ECO:0000313" key="6">
    <source>
        <dbReference type="EMBL" id="GLI25613.1"/>
    </source>
</evidence>